<dbReference type="EMBL" id="FOAA01000008">
    <property type="protein sequence ID" value="SEL03325.1"/>
    <property type="molecule type" value="Genomic_DNA"/>
</dbReference>
<accession>A0A1H7LXV9</accession>
<organism evidence="3 4">
    <name type="scientific">Ectothiorhodospira marina</name>
    <dbReference type="NCBI Taxonomy" id="1396821"/>
    <lineage>
        <taxon>Bacteria</taxon>
        <taxon>Pseudomonadati</taxon>
        <taxon>Pseudomonadota</taxon>
        <taxon>Gammaproteobacteria</taxon>
        <taxon>Chromatiales</taxon>
        <taxon>Ectothiorhodospiraceae</taxon>
        <taxon>Ectothiorhodospira</taxon>
    </lineage>
</organism>
<dbReference type="STRING" id="1396821.SAMN05444515_10867"/>
<feature type="domain" description="G" evidence="2">
    <location>
        <begin position="6"/>
        <end position="127"/>
    </location>
</feature>
<gene>
    <name evidence="3" type="ORF">SAMN05444515_10867</name>
</gene>
<dbReference type="RefSeq" id="WP_090253365.1">
    <property type="nucleotide sequence ID" value="NZ_FOAA01000008.1"/>
</dbReference>
<sequence length="466" mass="51194">MSSLLQVAVVGHTNTGKTSLLRTLSRDTDFGEVCDAPATTRHVEGTELLVDGEPIMALYDTPGLEDASGILDWLEAGQQDRHAGAEALERFLQSPEANGRFEQEAKVLRQLRSSDVGLYVIDAREPVLGKYRDELTVLGLCARPLIPVLNFVASQDNREPDWRDTLAKLGLHAVITFDSVVYDLQGELRLHEKLRSLLDPYREPLSRLMEARAREAQWLERAAAEIVADMLLDIASCTLLVPLDPKAMEAGMEELQRIVRQREQDCVDALLSLYRFRSSDYVATQLPLEDGQWGLDLFNTEAMRHYGLRTSEGAAVGGAIGLAVDVMALGTTLGAGTAAGATAGALMGNGIGLGRRLSQRMRGQRELRVNHATLRLLALRQRQLARALSRRGHGAEKALELNTPTDNAWRRGKLPPPVRKARIHPGWSRLNEQADDVESKSRGQALAALTEQLLDDAPPLPPTPLP</sequence>
<keyword evidence="4" id="KW-1185">Reference proteome</keyword>
<name>A0A1H7LXV9_9GAMM</name>
<dbReference type="GO" id="GO:0002098">
    <property type="term" value="P:tRNA wobble uridine modification"/>
    <property type="evidence" value="ECO:0007669"/>
    <property type="project" value="TreeGrafter"/>
</dbReference>
<proteinExistence type="predicted"/>
<protein>
    <submittedName>
        <fullName evidence="3">50S ribosome-binding GTPase</fullName>
    </submittedName>
</protein>
<dbReference type="InterPro" id="IPR027417">
    <property type="entry name" value="P-loop_NTPase"/>
</dbReference>
<dbReference type="PANTHER" id="PTHR42714">
    <property type="entry name" value="TRNA MODIFICATION GTPASE GTPBP3"/>
    <property type="match status" value="1"/>
</dbReference>
<evidence type="ECO:0000313" key="3">
    <source>
        <dbReference type="EMBL" id="SEL03325.1"/>
    </source>
</evidence>
<evidence type="ECO:0000313" key="4">
    <source>
        <dbReference type="Proteomes" id="UP000199256"/>
    </source>
</evidence>
<dbReference type="Gene3D" id="3.40.50.300">
    <property type="entry name" value="P-loop containing nucleotide triphosphate hydrolases"/>
    <property type="match status" value="1"/>
</dbReference>
<dbReference type="Pfam" id="PF11981">
    <property type="entry name" value="DUF3482"/>
    <property type="match status" value="1"/>
</dbReference>
<dbReference type="GO" id="GO:0005525">
    <property type="term" value="F:GTP binding"/>
    <property type="evidence" value="ECO:0007669"/>
    <property type="project" value="InterPro"/>
</dbReference>
<dbReference type="PANTHER" id="PTHR42714:SF7">
    <property type="entry name" value="G DOMAIN-CONTAINING PROTEIN"/>
    <property type="match status" value="1"/>
</dbReference>
<dbReference type="InterPro" id="IPR021871">
    <property type="entry name" value="DUF3482"/>
</dbReference>
<dbReference type="GO" id="GO:0030488">
    <property type="term" value="P:tRNA methylation"/>
    <property type="evidence" value="ECO:0007669"/>
    <property type="project" value="TreeGrafter"/>
</dbReference>
<dbReference type="OrthoDB" id="5406017at2"/>
<reference evidence="4" key="1">
    <citation type="submission" date="2016-10" db="EMBL/GenBank/DDBJ databases">
        <authorList>
            <person name="Varghese N."/>
            <person name="Submissions S."/>
        </authorList>
    </citation>
    <scope>NUCLEOTIDE SEQUENCE [LARGE SCALE GENOMIC DNA]</scope>
    <source>
        <strain evidence="4">DSM 241</strain>
    </source>
</reference>
<dbReference type="GO" id="GO:0005829">
    <property type="term" value="C:cytosol"/>
    <property type="evidence" value="ECO:0007669"/>
    <property type="project" value="TreeGrafter"/>
</dbReference>
<evidence type="ECO:0000259" key="2">
    <source>
        <dbReference type="Pfam" id="PF01926"/>
    </source>
</evidence>
<dbReference type="InterPro" id="IPR006073">
    <property type="entry name" value="GTP-bd"/>
</dbReference>
<dbReference type="AlphaFoldDB" id="A0A1H7LXV9"/>
<dbReference type="Proteomes" id="UP000199256">
    <property type="component" value="Unassembled WGS sequence"/>
</dbReference>
<dbReference type="SUPFAM" id="SSF52540">
    <property type="entry name" value="P-loop containing nucleoside triphosphate hydrolases"/>
    <property type="match status" value="1"/>
</dbReference>
<evidence type="ECO:0000256" key="1">
    <source>
        <dbReference type="SAM" id="MobiDB-lite"/>
    </source>
</evidence>
<dbReference type="Pfam" id="PF01926">
    <property type="entry name" value="MMR_HSR1"/>
    <property type="match status" value="1"/>
</dbReference>
<feature type="region of interest" description="Disordered" evidence="1">
    <location>
        <begin position="406"/>
        <end position="466"/>
    </location>
</feature>